<dbReference type="Proteomes" id="UP000469734">
    <property type="component" value="Unassembled WGS sequence"/>
</dbReference>
<proteinExistence type="inferred from homology"/>
<gene>
    <name evidence="5" type="ORF">GTP56_10640</name>
</gene>
<feature type="domain" description="NAD-dependent epimerase/dehydratase" evidence="3">
    <location>
        <begin position="188"/>
        <end position="401"/>
    </location>
</feature>
<dbReference type="AlphaFoldDB" id="A0A7X4GZP2"/>
<dbReference type="Pfam" id="PF01370">
    <property type="entry name" value="Epimerase"/>
    <property type="match status" value="1"/>
</dbReference>
<sequence>MNTHTLALQLMAAQGCLGAFDTLYHHELTEALPGRPTARRELSIHALRALIYSALFIGLSSWDFHGWWALALLLVFSVEIVLTLWDFVVEDRTRLLPATERVTHTVLAMNGGAFIALLALDTPAMLALPTALVWEPHGALGVFLALCGVGVGVSGLRDAWAARSIGRMAQRDAAAPQVSFAEGERSFLVTGATGFIGQRLVRALLRDGHRVTVLTRQPLQAAWLFDGRVECVAGMAQLPPTRRFDVVINLAGARILGWRWSAKRRAVLRQSRIGLTDAVVRWIGAADHKPALLLSASAIGYYGVQPRGDATVLTEQHGPQPIFMSDLCREWEQAAGGAAAHGVRVACMRFGLVLGTQGALPMMLLPVKLGLGGPLGGGTQWLSWIHVDDLIGAMAHLCRSGGSGSYNFTAPESLTQAQFNRVAASVLHRPYGMPTPGWPMRLALGEQADLLLEGQRVAPARLLDSGFVFTYPQLRQALRNLL</sequence>
<dbReference type="NCBIfam" id="TIGR01777">
    <property type="entry name" value="yfcH"/>
    <property type="match status" value="1"/>
</dbReference>
<feature type="transmembrane region" description="Helical" evidence="2">
    <location>
        <begin position="45"/>
        <end position="62"/>
    </location>
</feature>
<dbReference type="SUPFAM" id="SSF51735">
    <property type="entry name" value="NAD(P)-binding Rossmann-fold domains"/>
    <property type="match status" value="1"/>
</dbReference>
<evidence type="ECO:0000256" key="1">
    <source>
        <dbReference type="ARBA" id="ARBA00009353"/>
    </source>
</evidence>
<dbReference type="PANTHER" id="PTHR11092:SF0">
    <property type="entry name" value="EPIMERASE FAMILY PROTEIN SDR39U1"/>
    <property type="match status" value="1"/>
</dbReference>
<evidence type="ECO:0000259" key="4">
    <source>
        <dbReference type="Pfam" id="PF08338"/>
    </source>
</evidence>
<dbReference type="Gene3D" id="3.40.50.720">
    <property type="entry name" value="NAD(P)-binding Rossmann-like Domain"/>
    <property type="match status" value="1"/>
</dbReference>
<evidence type="ECO:0000259" key="3">
    <source>
        <dbReference type="Pfam" id="PF01370"/>
    </source>
</evidence>
<evidence type="ECO:0000256" key="2">
    <source>
        <dbReference type="SAM" id="Phobius"/>
    </source>
</evidence>
<dbReference type="RefSeq" id="WP_161050061.1">
    <property type="nucleotide sequence ID" value="NZ_WWCR01000008.1"/>
</dbReference>
<organism evidence="5 6">
    <name type="scientific">Duganella margarita</name>
    <dbReference type="NCBI Taxonomy" id="2692170"/>
    <lineage>
        <taxon>Bacteria</taxon>
        <taxon>Pseudomonadati</taxon>
        <taxon>Pseudomonadota</taxon>
        <taxon>Betaproteobacteria</taxon>
        <taxon>Burkholderiales</taxon>
        <taxon>Oxalobacteraceae</taxon>
        <taxon>Telluria group</taxon>
        <taxon>Duganella</taxon>
    </lineage>
</organism>
<name>A0A7X4GZP2_9BURK</name>
<protein>
    <submittedName>
        <fullName evidence="5">TIGR01777 family protein</fullName>
    </submittedName>
</protein>
<dbReference type="InterPro" id="IPR036291">
    <property type="entry name" value="NAD(P)-bd_dom_sf"/>
</dbReference>
<dbReference type="InterPro" id="IPR001509">
    <property type="entry name" value="Epimerase_deHydtase"/>
</dbReference>
<comment type="similarity">
    <text evidence="1">Belongs to the NAD(P)-dependent epimerase/dehydratase family. SDR39U1 subfamily.</text>
</comment>
<evidence type="ECO:0000313" key="5">
    <source>
        <dbReference type="EMBL" id="MYM72656.1"/>
    </source>
</evidence>
<accession>A0A7X4GZP2</accession>
<dbReference type="Pfam" id="PF08338">
    <property type="entry name" value="DUF1731"/>
    <property type="match status" value="1"/>
</dbReference>
<feature type="domain" description="DUF1731" evidence="4">
    <location>
        <begin position="435"/>
        <end position="481"/>
    </location>
</feature>
<keyword evidence="2" id="KW-1133">Transmembrane helix</keyword>
<dbReference type="InterPro" id="IPR010099">
    <property type="entry name" value="SDR39U1"/>
</dbReference>
<dbReference type="EMBL" id="WWCR01000008">
    <property type="protein sequence ID" value="MYM72656.1"/>
    <property type="molecule type" value="Genomic_DNA"/>
</dbReference>
<feature type="transmembrane region" description="Helical" evidence="2">
    <location>
        <begin position="68"/>
        <end position="89"/>
    </location>
</feature>
<dbReference type="InterPro" id="IPR013549">
    <property type="entry name" value="DUF1731"/>
</dbReference>
<feature type="transmembrane region" description="Helical" evidence="2">
    <location>
        <begin position="101"/>
        <end position="120"/>
    </location>
</feature>
<comment type="caution">
    <text evidence="5">The sequence shown here is derived from an EMBL/GenBank/DDBJ whole genome shotgun (WGS) entry which is preliminary data.</text>
</comment>
<reference evidence="5 6" key="1">
    <citation type="submission" date="2019-12" db="EMBL/GenBank/DDBJ databases">
        <title>Novel species isolated from a subtropical stream in China.</title>
        <authorList>
            <person name="Lu H."/>
        </authorList>
    </citation>
    <scope>NUCLEOTIDE SEQUENCE [LARGE SCALE GENOMIC DNA]</scope>
    <source>
        <strain evidence="5 6">FT134W</strain>
    </source>
</reference>
<keyword evidence="2" id="KW-0812">Transmembrane</keyword>
<keyword evidence="2" id="KW-0472">Membrane</keyword>
<dbReference type="PANTHER" id="PTHR11092">
    <property type="entry name" value="SUGAR NUCLEOTIDE EPIMERASE RELATED"/>
    <property type="match status" value="1"/>
</dbReference>
<feature type="transmembrane region" description="Helical" evidence="2">
    <location>
        <begin position="140"/>
        <end position="160"/>
    </location>
</feature>
<evidence type="ECO:0000313" key="6">
    <source>
        <dbReference type="Proteomes" id="UP000469734"/>
    </source>
</evidence>